<dbReference type="Proteomes" id="UP000577724">
    <property type="component" value="Unassembled WGS sequence"/>
</dbReference>
<feature type="chain" id="PRO_5046954792" evidence="1">
    <location>
        <begin position="29"/>
        <end position="112"/>
    </location>
</feature>
<proteinExistence type="predicted"/>
<protein>
    <submittedName>
        <fullName evidence="2">Uncharacterized protein</fullName>
    </submittedName>
</protein>
<sequence length="112" mass="12689">MFQGKVKLFRLSLPASLMFTVTSTSLYAAPIEPKEGLFFATTEESTDTAKWVITPDWLQNLQSTDNFQLGTSWKAASAYPYTGLQISHVTEWHSAVEHMFDLSNTFNVGYNW</sequence>
<keyword evidence="3" id="KW-1185">Reference proteome</keyword>
<feature type="signal peptide" evidence="1">
    <location>
        <begin position="1"/>
        <end position="28"/>
    </location>
</feature>
<organism evidence="2 3">
    <name type="scientific">Paenibacillus taichungensis</name>
    <dbReference type="NCBI Taxonomy" id="484184"/>
    <lineage>
        <taxon>Bacteria</taxon>
        <taxon>Bacillati</taxon>
        <taxon>Bacillota</taxon>
        <taxon>Bacilli</taxon>
        <taxon>Bacillales</taxon>
        <taxon>Paenibacillaceae</taxon>
        <taxon>Paenibacillus</taxon>
    </lineage>
</organism>
<evidence type="ECO:0000313" key="2">
    <source>
        <dbReference type="EMBL" id="NUU57958.1"/>
    </source>
</evidence>
<dbReference type="RefSeq" id="WP_175383510.1">
    <property type="nucleotide sequence ID" value="NZ_CBCRYD010000038.1"/>
</dbReference>
<dbReference type="EMBL" id="JABMCC010000121">
    <property type="protein sequence ID" value="NUU57958.1"/>
    <property type="molecule type" value="Genomic_DNA"/>
</dbReference>
<accession>A0ABX2MV94</accession>
<reference evidence="2 3" key="1">
    <citation type="submission" date="2020-05" db="EMBL/GenBank/DDBJ databases">
        <title>Genome Sequencing of Type Strains.</title>
        <authorList>
            <person name="Lemaire J.F."/>
            <person name="Inderbitzin P."/>
            <person name="Gregorio O.A."/>
            <person name="Collins S.B."/>
            <person name="Wespe N."/>
            <person name="Knight-Connoni V."/>
        </authorList>
    </citation>
    <scope>NUCLEOTIDE SEQUENCE [LARGE SCALE GENOMIC DNA]</scope>
    <source>
        <strain evidence="2 3">DSM 19942</strain>
    </source>
</reference>
<keyword evidence="1" id="KW-0732">Signal</keyword>
<comment type="caution">
    <text evidence="2">The sequence shown here is derived from an EMBL/GenBank/DDBJ whole genome shotgun (WGS) entry which is preliminary data.</text>
</comment>
<dbReference type="GeneID" id="97134634"/>
<evidence type="ECO:0000313" key="3">
    <source>
        <dbReference type="Proteomes" id="UP000577724"/>
    </source>
</evidence>
<name>A0ABX2MV94_9BACL</name>
<evidence type="ECO:0000256" key="1">
    <source>
        <dbReference type="SAM" id="SignalP"/>
    </source>
</evidence>
<gene>
    <name evidence="2" type="ORF">HP548_28155</name>
</gene>